<feature type="domain" description="Tyr recombinase" evidence="4">
    <location>
        <begin position="273"/>
        <end position="466"/>
    </location>
</feature>
<reference evidence="5" key="1">
    <citation type="submission" date="2022-11" db="EMBL/GenBank/DDBJ databases">
        <title>Dyadobacter pollutisoli sp. nov., isolated from plastic dumped soil.</title>
        <authorList>
            <person name="Kim J.M."/>
            <person name="Kim K.R."/>
            <person name="Lee J.K."/>
            <person name="Hao L."/>
            <person name="Jeon C.O."/>
        </authorList>
    </citation>
    <scope>NUCLEOTIDE SEQUENCE</scope>
    <source>
        <strain evidence="5">U1</strain>
    </source>
</reference>
<dbReference type="Pfam" id="PF13102">
    <property type="entry name" value="Phage_int_SAM_5"/>
    <property type="match status" value="1"/>
</dbReference>
<dbReference type="PROSITE" id="PS51898">
    <property type="entry name" value="TYR_RECOMBINASE"/>
    <property type="match status" value="1"/>
</dbReference>
<evidence type="ECO:0000313" key="6">
    <source>
        <dbReference type="Proteomes" id="UP001164653"/>
    </source>
</evidence>
<dbReference type="Gene3D" id="1.10.443.10">
    <property type="entry name" value="Intergrase catalytic core"/>
    <property type="match status" value="1"/>
</dbReference>
<dbReference type="PANTHER" id="PTHR30349:SF64">
    <property type="entry name" value="PROPHAGE INTEGRASE INTD-RELATED"/>
    <property type="match status" value="1"/>
</dbReference>
<organism evidence="5 6">
    <name type="scientific">Dyadobacter pollutisoli</name>
    <dbReference type="NCBI Taxonomy" id="2910158"/>
    <lineage>
        <taxon>Bacteria</taxon>
        <taxon>Pseudomonadati</taxon>
        <taxon>Bacteroidota</taxon>
        <taxon>Cytophagia</taxon>
        <taxon>Cytophagales</taxon>
        <taxon>Spirosomataceae</taxon>
        <taxon>Dyadobacter</taxon>
    </lineage>
</organism>
<dbReference type="Pfam" id="PF00589">
    <property type="entry name" value="Phage_integrase"/>
    <property type="match status" value="1"/>
</dbReference>
<dbReference type="GO" id="GO:0003677">
    <property type="term" value="F:DNA binding"/>
    <property type="evidence" value="ECO:0007669"/>
    <property type="project" value="UniProtKB-KW"/>
</dbReference>
<dbReference type="EMBL" id="CP112998">
    <property type="protein sequence ID" value="WAC12977.1"/>
    <property type="molecule type" value="Genomic_DNA"/>
</dbReference>
<evidence type="ECO:0000313" key="5">
    <source>
        <dbReference type="EMBL" id="WAC12977.1"/>
    </source>
</evidence>
<dbReference type="KEGG" id="dpf:ON006_03220"/>
<dbReference type="InterPro" id="IPR013762">
    <property type="entry name" value="Integrase-like_cat_sf"/>
</dbReference>
<dbReference type="SUPFAM" id="SSF56349">
    <property type="entry name" value="DNA breaking-rejoining enzymes"/>
    <property type="match status" value="1"/>
</dbReference>
<dbReference type="AlphaFoldDB" id="A0A9E8SQF4"/>
<dbReference type="Proteomes" id="UP001164653">
    <property type="component" value="Chromosome"/>
</dbReference>
<keyword evidence="3" id="KW-0233">DNA recombination</keyword>
<evidence type="ECO:0000256" key="1">
    <source>
        <dbReference type="ARBA" id="ARBA00008857"/>
    </source>
</evidence>
<dbReference type="GO" id="GO:0006310">
    <property type="term" value="P:DNA recombination"/>
    <property type="evidence" value="ECO:0007669"/>
    <property type="project" value="UniProtKB-KW"/>
</dbReference>
<comment type="similarity">
    <text evidence="1">Belongs to the 'phage' integrase family.</text>
</comment>
<dbReference type="InterPro" id="IPR025269">
    <property type="entry name" value="SAM-like_dom"/>
</dbReference>
<accession>A0A9E8SQF4</accession>
<keyword evidence="6" id="KW-1185">Reference proteome</keyword>
<dbReference type="RefSeq" id="WP_244825069.1">
    <property type="nucleotide sequence ID" value="NZ_CP112998.1"/>
</dbReference>
<sequence length="470" mass="54103">MSATTVNLFLDKRASKGDEGVIKWLVSHEGKQRLFTTGLKISEQDWDFLKKHKSGMPGQVKNDYRRKLWNKLFGSTYEEEYTGKEVESYLGRARTIVGKLEDDFSFQRFAYEISMFGQELKPSKETRDKNNVIQALTLKANEMNKEGRIGNALSYTSTSTSLLRFLESLTEKQRQELLNLPPLPIKEAKKKEIVLRFEYLTPAFLTTYEKWMLKHGRKRRGPKGSSSPATLTTVGIYCRHIRSVCNDAIDAGIMNRELYPFGKRRYMIPAGSNTKKALSKDDVLKIITHKCNPGFEQRSRDLWVFSYLCNGMNMNDICRIRWQDIEGDRLTFIRQKTARSTRGNQNTIKVTLFKETFDIIERWAVKSKNPKDYVFPFLEHDMTPERQKTVINQVVKITNQYMKDIAAANEITGDVNTYSARHSFATILLQSEAPLAFISQSLGHTSISTTESYLGSFDDEKTKKYLSALL</sequence>
<evidence type="ECO:0000256" key="3">
    <source>
        <dbReference type="ARBA" id="ARBA00023172"/>
    </source>
</evidence>
<protein>
    <submittedName>
        <fullName evidence="5">Tyrosine-type recombinase/integrase</fullName>
    </submittedName>
</protein>
<keyword evidence="2" id="KW-0238">DNA-binding</keyword>
<dbReference type="PANTHER" id="PTHR30349">
    <property type="entry name" value="PHAGE INTEGRASE-RELATED"/>
    <property type="match status" value="1"/>
</dbReference>
<dbReference type="Gene3D" id="1.10.150.130">
    <property type="match status" value="1"/>
</dbReference>
<dbReference type="InterPro" id="IPR010998">
    <property type="entry name" value="Integrase_recombinase_N"/>
</dbReference>
<evidence type="ECO:0000256" key="2">
    <source>
        <dbReference type="ARBA" id="ARBA00023125"/>
    </source>
</evidence>
<dbReference type="GO" id="GO:0015074">
    <property type="term" value="P:DNA integration"/>
    <property type="evidence" value="ECO:0007669"/>
    <property type="project" value="InterPro"/>
</dbReference>
<proteinExistence type="inferred from homology"/>
<dbReference type="InterPro" id="IPR011010">
    <property type="entry name" value="DNA_brk_join_enz"/>
</dbReference>
<gene>
    <name evidence="5" type="ORF">ON006_03220</name>
</gene>
<name>A0A9E8SQF4_9BACT</name>
<evidence type="ECO:0000259" key="4">
    <source>
        <dbReference type="PROSITE" id="PS51898"/>
    </source>
</evidence>
<dbReference type="InterPro" id="IPR050090">
    <property type="entry name" value="Tyrosine_recombinase_XerCD"/>
</dbReference>
<dbReference type="InterPro" id="IPR002104">
    <property type="entry name" value="Integrase_catalytic"/>
</dbReference>